<dbReference type="PANTHER" id="PTHR43205:SF7">
    <property type="entry name" value="PROSTAGLANDIN REDUCTASE 1"/>
    <property type="match status" value="1"/>
</dbReference>
<dbReference type="FunFam" id="3.40.50.720:FF:000121">
    <property type="entry name" value="Prostaglandin reductase 2"/>
    <property type="match status" value="1"/>
</dbReference>
<feature type="domain" description="Enoyl reductase (ER)" evidence="2">
    <location>
        <begin position="13"/>
        <end position="326"/>
    </location>
</feature>
<dbReference type="Gene3D" id="3.40.50.720">
    <property type="entry name" value="NAD(P)-binding Rossmann-like Domain"/>
    <property type="match status" value="1"/>
</dbReference>
<name>A0A852W6K8_PSEA5</name>
<dbReference type="InterPro" id="IPR041694">
    <property type="entry name" value="ADH_N_2"/>
</dbReference>
<dbReference type="CDD" id="cd05288">
    <property type="entry name" value="PGDH"/>
    <property type="match status" value="1"/>
</dbReference>
<gene>
    <name evidence="3" type="ORF">HDA37_003286</name>
</gene>
<evidence type="ECO:0000313" key="4">
    <source>
        <dbReference type="Proteomes" id="UP000549695"/>
    </source>
</evidence>
<dbReference type="InterPro" id="IPR045010">
    <property type="entry name" value="MDR_fam"/>
</dbReference>
<dbReference type="RefSeq" id="WP_202417518.1">
    <property type="nucleotide sequence ID" value="NZ_BAAAJZ010000003.1"/>
</dbReference>
<dbReference type="SUPFAM" id="SSF50129">
    <property type="entry name" value="GroES-like"/>
    <property type="match status" value="1"/>
</dbReference>
<keyword evidence="4" id="KW-1185">Reference proteome</keyword>
<dbReference type="InterPro" id="IPR013149">
    <property type="entry name" value="ADH-like_C"/>
</dbReference>
<dbReference type="PANTHER" id="PTHR43205">
    <property type="entry name" value="PROSTAGLANDIN REDUCTASE"/>
    <property type="match status" value="1"/>
</dbReference>
<reference evidence="3 4" key="1">
    <citation type="submission" date="2020-07" db="EMBL/GenBank/DDBJ databases">
        <title>Sequencing the genomes of 1000 actinobacteria strains.</title>
        <authorList>
            <person name="Klenk H.-P."/>
        </authorList>
    </citation>
    <scope>NUCLEOTIDE SEQUENCE [LARGE SCALE GENOMIC DNA]</scope>
    <source>
        <strain evidence="3 4">DSM 44749</strain>
    </source>
</reference>
<dbReference type="AlphaFoldDB" id="A0A852W6K8"/>
<dbReference type="GeneID" id="98053014"/>
<dbReference type="InterPro" id="IPR020843">
    <property type="entry name" value="ER"/>
</dbReference>
<protein>
    <recommendedName>
        <fullName evidence="2">Enoyl reductase (ER) domain-containing protein</fullName>
    </recommendedName>
</protein>
<evidence type="ECO:0000259" key="2">
    <source>
        <dbReference type="SMART" id="SM00829"/>
    </source>
</evidence>
<organism evidence="3 4">
    <name type="scientific">Pseudonocardia alni</name>
    <name type="common">Amycolata alni</name>
    <dbReference type="NCBI Taxonomy" id="33907"/>
    <lineage>
        <taxon>Bacteria</taxon>
        <taxon>Bacillati</taxon>
        <taxon>Actinomycetota</taxon>
        <taxon>Actinomycetes</taxon>
        <taxon>Pseudonocardiales</taxon>
        <taxon>Pseudonocardiaceae</taxon>
        <taxon>Pseudonocardia</taxon>
    </lineage>
</organism>
<evidence type="ECO:0000256" key="1">
    <source>
        <dbReference type="ARBA" id="ARBA00023002"/>
    </source>
</evidence>
<proteinExistence type="predicted"/>
<dbReference type="Gene3D" id="3.90.180.10">
    <property type="entry name" value="Medium-chain alcohol dehydrogenases, catalytic domain"/>
    <property type="match status" value="1"/>
</dbReference>
<dbReference type="InterPro" id="IPR036291">
    <property type="entry name" value="NAD(P)-bd_dom_sf"/>
</dbReference>
<comment type="caution">
    <text evidence="3">The sequence shown here is derived from an EMBL/GenBank/DDBJ whole genome shotgun (WGS) entry which is preliminary data.</text>
</comment>
<dbReference type="Pfam" id="PF16884">
    <property type="entry name" value="ADH_N_2"/>
    <property type="match status" value="1"/>
</dbReference>
<dbReference type="SMART" id="SM00829">
    <property type="entry name" value="PKS_ER"/>
    <property type="match status" value="1"/>
</dbReference>
<keyword evidence="1" id="KW-0560">Oxidoreductase</keyword>
<dbReference type="GO" id="GO:0016628">
    <property type="term" value="F:oxidoreductase activity, acting on the CH-CH group of donors, NAD or NADP as acceptor"/>
    <property type="evidence" value="ECO:0007669"/>
    <property type="project" value="InterPro"/>
</dbReference>
<sequence>MPHSVVLAQRPHGRIRSSDFAQVDVDRRPCPEGGVRARTRHLSIDPAIRGWLDDRPSYLPPVGVGEVVRSLGIAVVEESRHPGLAPGDVLRGFTGWQEEVLIEDPQRWDRLPDASTARLGVLGMTGLTAWVGMGDICAPRAGETVFVSAAAGAVGSTAVQLARLAGARVVASAGGPRKCALLTGTLGVDAVVDHRADDWADQLRDATPDGVDAVFENVGGPLMEAVLDRMNNGGRMALCGLIAGYNDVVRPPGPRNFGLLVTKRIRAEGFIVVDHADRAAQCEAELGAQVEAGRLRAFETVVEGFDNVVGTFVDSFGGDHVGKLVVSLG</sequence>
<dbReference type="Proteomes" id="UP000549695">
    <property type="component" value="Unassembled WGS sequence"/>
</dbReference>
<dbReference type="SUPFAM" id="SSF51735">
    <property type="entry name" value="NAD(P)-binding Rossmann-fold domains"/>
    <property type="match status" value="1"/>
</dbReference>
<dbReference type="InterPro" id="IPR011032">
    <property type="entry name" value="GroES-like_sf"/>
</dbReference>
<dbReference type="Pfam" id="PF00107">
    <property type="entry name" value="ADH_zinc_N"/>
    <property type="match status" value="1"/>
</dbReference>
<accession>A0A852W6K8</accession>
<dbReference type="EMBL" id="JACCCZ010000001">
    <property type="protein sequence ID" value="NYG03001.1"/>
    <property type="molecule type" value="Genomic_DNA"/>
</dbReference>
<evidence type="ECO:0000313" key="3">
    <source>
        <dbReference type="EMBL" id="NYG03001.1"/>
    </source>
</evidence>